<evidence type="ECO:0000256" key="7">
    <source>
        <dbReference type="ARBA" id="ARBA00022516"/>
    </source>
</evidence>
<evidence type="ECO:0000256" key="1">
    <source>
        <dbReference type="ARBA" id="ARBA00000300"/>
    </source>
</evidence>
<evidence type="ECO:0000256" key="21">
    <source>
        <dbReference type="ARBA" id="ARBA00047849"/>
    </source>
</evidence>
<evidence type="ECO:0000256" key="17">
    <source>
        <dbReference type="ARBA" id="ARBA00042413"/>
    </source>
</evidence>
<evidence type="ECO:0000313" key="26">
    <source>
        <dbReference type="Proteomes" id="UP000887566"/>
    </source>
</evidence>
<evidence type="ECO:0000256" key="22">
    <source>
        <dbReference type="ARBA" id="ARBA00048632"/>
    </source>
</evidence>
<dbReference type="GO" id="GO:0006654">
    <property type="term" value="P:phosphatidic acid biosynthetic process"/>
    <property type="evidence" value="ECO:0007669"/>
    <property type="project" value="TreeGrafter"/>
</dbReference>
<comment type="catalytic activity">
    <reaction evidence="22">
        <text>1-(5Z,8Z,11Z,14Z-eicosatetraenoyl)-sn-glycero-3-phosphate + (9Z)-octadecenoyl-CoA = 1-(5Z,8Z,11Z,14Z)-eicosatetraenoyl-2-(9Z)-octadecenoyl-sn-glycero-3-phosphate + CoA</text>
        <dbReference type="Rhea" id="RHEA:37455"/>
        <dbReference type="ChEBI" id="CHEBI:57287"/>
        <dbReference type="ChEBI" id="CHEBI:57387"/>
        <dbReference type="ChEBI" id="CHEBI:74938"/>
        <dbReference type="ChEBI" id="CHEBI:74941"/>
    </reaction>
    <physiologicalReaction direction="left-to-right" evidence="22">
        <dbReference type="Rhea" id="RHEA:37456"/>
    </physiologicalReaction>
</comment>
<keyword evidence="7" id="KW-0444">Lipid biosynthesis</keyword>
<comment type="catalytic activity">
    <reaction evidence="1">
        <text>a 1-acyl-sn-glycero-3-phosphate + an acyl-CoA = a 1,2-diacyl-sn-glycero-3-phosphate + CoA</text>
        <dbReference type="Rhea" id="RHEA:19709"/>
        <dbReference type="ChEBI" id="CHEBI:57287"/>
        <dbReference type="ChEBI" id="CHEBI:57970"/>
        <dbReference type="ChEBI" id="CHEBI:58342"/>
        <dbReference type="ChEBI" id="CHEBI:58608"/>
        <dbReference type="EC" id="2.3.1.51"/>
    </reaction>
    <physiologicalReaction direction="left-to-right" evidence="1">
        <dbReference type="Rhea" id="RHEA:19710"/>
    </physiologicalReaction>
</comment>
<keyword evidence="12" id="KW-0443">Lipid metabolism</keyword>
<name>A0A914XLM6_9BILA</name>
<comment type="catalytic activity">
    <reaction evidence="14">
        <text>1-(9Z-octadecenoyl)-sn-glycero-3-phosphate + octadecanoyl-CoA = 1-(9Z-octadecenoyl)-2-octadecanoyl-sn-glycero-3-phosphate + CoA</text>
        <dbReference type="Rhea" id="RHEA:37147"/>
        <dbReference type="ChEBI" id="CHEBI:57287"/>
        <dbReference type="ChEBI" id="CHEBI:57394"/>
        <dbReference type="ChEBI" id="CHEBI:74544"/>
        <dbReference type="ChEBI" id="CHEBI:74552"/>
    </reaction>
    <physiologicalReaction direction="left-to-right" evidence="14">
        <dbReference type="Rhea" id="RHEA:37148"/>
    </physiologicalReaction>
</comment>
<evidence type="ECO:0000259" key="25">
    <source>
        <dbReference type="Pfam" id="PF00561"/>
    </source>
</evidence>
<reference evidence="27" key="1">
    <citation type="submission" date="2022-11" db="UniProtKB">
        <authorList>
            <consortium name="WormBaseParasite"/>
        </authorList>
    </citation>
    <scope>IDENTIFICATION</scope>
</reference>
<dbReference type="SUPFAM" id="SSF53474">
    <property type="entry name" value="alpha/beta-Hydrolases"/>
    <property type="match status" value="1"/>
</dbReference>
<evidence type="ECO:0000256" key="14">
    <source>
        <dbReference type="ARBA" id="ARBA00036296"/>
    </source>
</evidence>
<accession>A0A914XLM6</accession>
<protein>
    <recommendedName>
        <fullName evidence="16">1-acylglycerol-3-phosphate O-acyltransferase ABHD5</fullName>
        <ecNumber evidence="5">2.3.1.51</ecNumber>
    </recommendedName>
    <alternativeName>
        <fullName evidence="17">Abhydrolase domain-containing protein 5</fullName>
    </alternativeName>
</protein>
<comment type="similarity">
    <text evidence="15">Belongs to the peptidase S33 family. ABHD4/ABHD5 subfamily.</text>
</comment>
<evidence type="ECO:0000256" key="19">
    <source>
        <dbReference type="ARBA" id="ARBA00047525"/>
    </source>
</evidence>
<dbReference type="PANTHER" id="PTHR42886:SF29">
    <property type="entry name" value="PUMMELIG, ISOFORM A"/>
    <property type="match status" value="1"/>
</dbReference>
<sequence>MPPAGIFVKQLNCTSDENNSISMRLGGWLQSLQSLRQWVPTSMAHLIEAEERILKTVKSTIFARYLPVRFADGQVWTVTVNGKDANKDKTPLVLIHGFAGGVGIWAQNLDAFASKRYVHAFDLLGFGRSTRPKFSDDPALAEFELVHTIEDWRKEAKIDKMILLGHSFGAYLACSYAIEHPDRVRHLVLVDPWGMARRPPENQHQVVLPTYVRAIARVASFFNPLASVRAAGPFGPDLVKKFRPDLGRRFVYDDPNAIYDYIYHCNAQYPSGEIAFKTMTIPFGWAKRPMIDRLPKLHPSVPMTFIFGGKSWIDPGPGYELKQQLRPHSYVDIQVIKGAGHHVYVDAPEAFNQAVSDICDVVDADDDVGE</sequence>
<comment type="catalytic activity">
    <reaction evidence="20">
        <text>1-octadecanoyl-sn-glycero-3-phosphate + (9Z)-octadecenoyl-CoA = 1-octadecanoyl-2-(9Z-octadecenoyl)-sn-glycero-3-phosphate + CoA</text>
        <dbReference type="Rhea" id="RHEA:37163"/>
        <dbReference type="ChEBI" id="CHEBI:57287"/>
        <dbReference type="ChEBI" id="CHEBI:57387"/>
        <dbReference type="ChEBI" id="CHEBI:74560"/>
        <dbReference type="ChEBI" id="CHEBI:74565"/>
    </reaction>
    <physiologicalReaction direction="left-to-right" evidence="20">
        <dbReference type="Rhea" id="RHEA:37164"/>
    </physiologicalReaction>
</comment>
<comment type="catalytic activity">
    <reaction evidence="24">
        <text>1-(9Z-octadecenoyl)-sn-glycero-3-phosphate + (9Z)-octadecenoyl-CoA = 1,2-di-(9Z-octadecenoyl)-sn-glycero-3-phosphate + CoA</text>
        <dbReference type="Rhea" id="RHEA:37131"/>
        <dbReference type="ChEBI" id="CHEBI:57287"/>
        <dbReference type="ChEBI" id="CHEBI:57387"/>
        <dbReference type="ChEBI" id="CHEBI:74544"/>
        <dbReference type="ChEBI" id="CHEBI:74546"/>
    </reaction>
    <physiologicalReaction direction="left-to-right" evidence="24">
        <dbReference type="Rhea" id="RHEA:37132"/>
    </physiologicalReaction>
</comment>
<evidence type="ECO:0000256" key="12">
    <source>
        <dbReference type="ARBA" id="ARBA00023098"/>
    </source>
</evidence>
<dbReference type="Pfam" id="PF00561">
    <property type="entry name" value="Abhydrolase_1"/>
    <property type="match status" value="1"/>
</dbReference>
<keyword evidence="10" id="KW-0221">Differentiation</keyword>
<dbReference type="FunFam" id="3.40.50.1820:FF:000019">
    <property type="entry name" value="1-acylglycerol-3-phosphate O-acyltransferase ABHD5"/>
    <property type="match status" value="1"/>
</dbReference>
<dbReference type="EC" id="2.3.1.51" evidence="5"/>
<comment type="catalytic activity">
    <reaction evidence="2">
        <text>1-(9Z-octadecenoyl)-sn-glycero-3-phosphate + hexadecanoyl-CoA = 1-(9Z)-octadecenoyl-2-hexadecanoyl-sn-glycero-3-phosphate + CoA</text>
        <dbReference type="Rhea" id="RHEA:37143"/>
        <dbReference type="ChEBI" id="CHEBI:57287"/>
        <dbReference type="ChEBI" id="CHEBI:57379"/>
        <dbReference type="ChEBI" id="CHEBI:74544"/>
        <dbReference type="ChEBI" id="CHEBI:74551"/>
    </reaction>
    <physiologicalReaction direction="left-to-right" evidence="2">
        <dbReference type="Rhea" id="RHEA:37144"/>
    </physiologicalReaction>
</comment>
<evidence type="ECO:0000256" key="9">
    <source>
        <dbReference type="ARBA" id="ARBA00022679"/>
    </source>
</evidence>
<dbReference type="GO" id="GO:0006631">
    <property type="term" value="P:fatty acid metabolic process"/>
    <property type="evidence" value="ECO:0007669"/>
    <property type="project" value="UniProtKB-KW"/>
</dbReference>
<evidence type="ECO:0000256" key="4">
    <source>
        <dbReference type="ARBA" id="ARBA00004502"/>
    </source>
</evidence>
<dbReference type="Proteomes" id="UP000887566">
    <property type="component" value="Unplaced"/>
</dbReference>
<evidence type="ECO:0000256" key="23">
    <source>
        <dbReference type="ARBA" id="ARBA00048770"/>
    </source>
</evidence>
<dbReference type="GO" id="GO:0055088">
    <property type="term" value="P:lipid homeostasis"/>
    <property type="evidence" value="ECO:0007669"/>
    <property type="project" value="TreeGrafter"/>
</dbReference>
<evidence type="ECO:0000256" key="3">
    <source>
        <dbReference type="ARBA" id="ARBA00004496"/>
    </source>
</evidence>
<feature type="domain" description="AB hydrolase-1" evidence="25">
    <location>
        <begin position="91"/>
        <end position="348"/>
    </location>
</feature>
<dbReference type="Gene3D" id="3.40.50.1820">
    <property type="entry name" value="alpha/beta hydrolase"/>
    <property type="match status" value="1"/>
</dbReference>
<keyword evidence="26" id="KW-1185">Reference proteome</keyword>
<dbReference type="GO" id="GO:0052689">
    <property type="term" value="F:carboxylic ester hydrolase activity"/>
    <property type="evidence" value="ECO:0007669"/>
    <property type="project" value="TreeGrafter"/>
</dbReference>
<evidence type="ECO:0000256" key="18">
    <source>
        <dbReference type="ARBA" id="ARBA00045357"/>
    </source>
</evidence>
<evidence type="ECO:0000256" key="16">
    <source>
        <dbReference type="ARBA" id="ARBA00040731"/>
    </source>
</evidence>
<keyword evidence="9" id="KW-0808">Transferase</keyword>
<comment type="catalytic activity">
    <reaction evidence="21">
        <text>eicosanoyl-CoA + 1-(9Z-octadecenoyl)-sn-glycero-3-phosphate = 1-(9Z)-octadecenoyl-2-eicosanoyl-sn-glycero-3-phosphate + CoA</text>
        <dbReference type="Rhea" id="RHEA:37451"/>
        <dbReference type="ChEBI" id="CHEBI:57287"/>
        <dbReference type="ChEBI" id="CHEBI:57380"/>
        <dbReference type="ChEBI" id="CHEBI:74544"/>
        <dbReference type="ChEBI" id="CHEBI:74937"/>
    </reaction>
    <physiologicalReaction direction="left-to-right" evidence="21">
        <dbReference type="Rhea" id="RHEA:37452"/>
    </physiologicalReaction>
</comment>
<keyword evidence="13" id="KW-0012">Acyltransferase</keyword>
<evidence type="ECO:0000256" key="11">
    <source>
        <dbReference type="ARBA" id="ARBA00022832"/>
    </source>
</evidence>
<dbReference type="WBParaSite" id="PSAMB.scaffold844size40337.g9097.t1">
    <property type="protein sequence ID" value="PSAMB.scaffold844size40337.g9097.t1"/>
    <property type="gene ID" value="PSAMB.scaffold844size40337.g9097"/>
</dbReference>
<evidence type="ECO:0000256" key="20">
    <source>
        <dbReference type="ARBA" id="ARBA00047543"/>
    </source>
</evidence>
<keyword evidence="8" id="KW-0551">Lipid droplet</keyword>
<dbReference type="GO" id="GO:0030154">
    <property type="term" value="P:cell differentiation"/>
    <property type="evidence" value="ECO:0007669"/>
    <property type="project" value="UniProtKB-KW"/>
</dbReference>
<evidence type="ECO:0000256" key="24">
    <source>
        <dbReference type="ARBA" id="ARBA00049561"/>
    </source>
</evidence>
<dbReference type="GO" id="GO:0005811">
    <property type="term" value="C:lipid droplet"/>
    <property type="evidence" value="ECO:0007669"/>
    <property type="project" value="UniProtKB-SubCell"/>
</dbReference>
<dbReference type="InterPro" id="IPR029058">
    <property type="entry name" value="AB_hydrolase_fold"/>
</dbReference>
<comment type="subcellular location">
    <subcellularLocation>
        <location evidence="3">Cytoplasm</location>
    </subcellularLocation>
    <subcellularLocation>
        <location evidence="4">Lipid droplet</location>
    </subcellularLocation>
</comment>
<evidence type="ECO:0000256" key="2">
    <source>
        <dbReference type="ARBA" id="ARBA00000816"/>
    </source>
</evidence>
<evidence type="ECO:0000256" key="6">
    <source>
        <dbReference type="ARBA" id="ARBA00022490"/>
    </source>
</evidence>
<dbReference type="PANTHER" id="PTHR42886">
    <property type="entry name" value="RE40534P-RELATED"/>
    <property type="match status" value="1"/>
</dbReference>
<evidence type="ECO:0000256" key="13">
    <source>
        <dbReference type="ARBA" id="ARBA00023315"/>
    </source>
</evidence>
<keyword evidence="11" id="KW-0276">Fatty acid metabolism</keyword>
<proteinExistence type="inferred from homology"/>
<dbReference type="GO" id="GO:0005739">
    <property type="term" value="C:mitochondrion"/>
    <property type="evidence" value="ECO:0007669"/>
    <property type="project" value="TreeGrafter"/>
</dbReference>
<dbReference type="PRINTS" id="PR00111">
    <property type="entry name" value="ABHYDROLASE"/>
</dbReference>
<evidence type="ECO:0000256" key="8">
    <source>
        <dbReference type="ARBA" id="ARBA00022677"/>
    </source>
</evidence>
<dbReference type="InterPro" id="IPR000073">
    <property type="entry name" value="AB_hydrolase_1"/>
</dbReference>
<comment type="function">
    <text evidence="18">Coenzyme A-dependent lysophosphatidic acid acyltransferase that catalyzes the transfer of an acyl group on a lysophosphatidic acid. Functions preferentially with 1-oleoyl-lysophosphatidic acid followed by 1-palmitoyl-lysophosphatidic acid, 1-stearoyl-lysophosphatidic acid and 1-arachidonoyl-lysophosphatidic acid as lipid acceptor. Functions preferentially with arachidonoyl-CoA followed by oleoyl-CoA as acyl group donors. Functions in phosphatidic acid biosynthesis. May regulate the cellular storage of triacylglycerol through activation of the phospholipase PNPLA2. Involved in keratinocyte differentiation. Regulates lipid droplet fusion.</text>
</comment>
<keyword evidence="6" id="KW-0963">Cytoplasm</keyword>
<evidence type="ECO:0000256" key="15">
    <source>
        <dbReference type="ARBA" id="ARBA00038097"/>
    </source>
</evidence>
<evidence type="ECO:0000313" key="27">
    <source>
        <dbReference type="WBParaSite" id="PSAMB.scaffold844size40337.g9097.t1"/>
    </source>
</evidence>
<comment type="catalytic activity">
    <reaction evidence="23">
        <text>1-(9Z-octadecenoyl)-sn-glycero-3-phosphate + (5Z,8Z,11Z,14Z)-eicosatetraenoyl-CoA = 1-(9Z)-octadecenoyl-2-(5Z,8Z,11Z,14Z)-eicosatetraenoyl-sn-glycero-3-phosphate + CoA</text>
        <dbReference type="Rhea" id="RHEA:37443"/>
        <dbReference type="ChEBI" id="CHEBI:57287"/>
        <dbReference type="ChEBI" id="CHEBI:57368"/>
        <dbReference type="ChEBI" id="CHEBI:74544"/>
        <dbReference type="ChEBI" id="CHEBI:74928"/>
    </reaction>
    <physiologicalReaction direction="left-to-right" evidence="23">
        <dbReference type="Rhea" id="RHEA:37444"/>
    </physiologicalReaction>
</comment>
<dbReference type="GO" id="GO:0003841">
    <property type="term" value="F:1-acylglycerol-3-phosphate O-acyltransferase activity"/>
    <property type="evidence" value="ECO:0007669"/>
    <property type="project" value="UniProtKB-EC"/>
</dbReference>
<evidence type="ECO:0000256" key="10">
    <source>
        <dbReference type="ARBA" id="ARBA00022782"/>
    </source>
</evidence>
<evidence type="ECO:0000256" key="5">
    <source>
        <dbReference type="ARBA" id="ARBA00013211"/>
    </source>
</evidence>
<dbReference type="AlphaFoldDB" id="A0A914XLM6"/>
<comment type="catalytic activity">
    <reaction evidence="19">
        <text>1-hexadecanoyl-sn-glycero-3-phosphate + (9Z)-octadecenoyl-CoA = 1-hexadecanoyl-2-(9Z-octadecenoyl)-sn-glycero-3-phosphate + CoA</text>
        <dbReference type="Rhea" id="RHEA:33187"/>
        <dbReference type="ChEBI" id="CHEBI:57287"/>
        <dbReference type="ChEBI" id="CHEBI:57387"/>
        <dbReference type="ChEBI" id="CHEBI:57518"/>
        <dbReference type="ChEBI" id="CHEBI:64839"/>
    </reaction>
    <physiologicalReaction direction="left-to-right" evidence="19">
        <dbReference type="Rhea" id="RHEA:33188"/>
    </physiologicalReaction>
</comment>
<organism evidence="26 27">
    <name type="scientific">Plectus sambesii</name>
    <dbReference type="NCBI Taxonomy" id="2011161"/>
    <lineage>
        <taxon>Eukaryota</taxon>
        <taxon>Metazoa</taxon>
        <taxon>Ecdysozoa</taxon>
        <taxon>Nematoda</taxon>
        <taxon>Chromadorea</taxon>
        <taxon>Plectida</taxon>
        <taxon>Plectina</taxon>
        <taxon>Plectoidea</taxon>
        <taxon>Plectidae</taxon>
        <taxon>Plectus</taxon>
    </lineage>
</organism>